<dbReference type="KEGG" id="gur:Gura_1233"/>
<name>A5GAG8_GEOUR</name>
<organism evidence="2 3">
    <name type="scientific">Geotalea uraniireducens (strain Rf4)</name>
    <name type="common">Geobacter uraniireducens</name>
    <dbReference type="NCBI Taxonomy" id="351605"/>
    <lineage>
        <taxon>Bacteria</taxon>
        <taxon>Pseudomonadati</taxon>
        <taxon>Thermodesulfobacteriota</taxon>
        <taxon>Desulfuromonadia</taxon>
        <taxon>Geobacterales</taxon>
        <taxon>Geobacteraceae</taxon>
        <taxon>Geotalea</taxon>
    </lineage>
</organism>
<gene>
    <name evidence="2" type="ordered locus">Gura_1233</name>
</gene>
<accession>A5GAG8</accession>
<keyword evidence="3" id="KW-1185">Reference proteome</keyword>
<dbReference type="Proteomes" id="UP000006695">
    <property type="component" value="Chromosome"/>
</dbReference>
<keyword evidence="1" id="KW-0732">Signal</keyword>
<sequence>MGAYMRIYIFMTVFFCSLLLNSHHVTAADRLVVKNSTKTSNAFTATDSGLIGVNVVPRYAVDVANNDGALNSQMHFSANDSDTGGYITSAGENNFFLSSGAAYDANHGWVQKSSDGKAVIVGSGGAGYRIFLSKGNTQGQPIPNLKPTLKIDYDGNMELVGSLKIAPSTAQPACVDTLRGTFWFINGATDTLQVCMKTSRGLAWTTIAQ</sequence>
<protein>
    <submittedName>
        <fullName evidence="2">Uncharacterized protein</fullName>
    </submittedName>
</protein>
<evidence type="ECO:0000256" key="1">
    <source>
        <dbReference type="SAM" id="SignalP"/>
    </source>
</evidence>
<evidence type="ECO:0000313" key="2">
    <source>
        <dbReference type="EMBL" id="ABQ25437.1"/>
    </source>
</evidence>
<proteinExistence type="predicted"/>
<feature type="chain" id="PRO_5002683343" evidence="1">
    <location>
        <begin position="28"/>
        <end position="209"/>
    </location>
</feature>
<dbReference type="HOGENOM" id="CLU_1313945_0_0_7"/>
<evidence type="ECO:0000313" key="3">
    <source>
        <dbReference type="Proteomes" id="UP000006695"/>
    </source>
</evidence>
<dbReference type="AlphaFoldDB" id="A5GAG8"/>
<dbReference type="EMBL" id="CP000698">
    <property type="protein sequence ID" value="ABQ25437.1"/>
    <property type="molecule type" value="Genomic_DNA"/>
</dbReference>
<reference evidence="2 3" key="1">
    <citation type="submission" date="2007-05" db="EMBL/GenBank/DDBJ databases">
        <title>Complete sequence of Geobacter uraniireducens Rf4.</title>
        <authorList>
            <consortium name="US DOE Joint Genome Institute"/>
            <person name="Copeland A."/>
            <person name="Lucas S."/>
            <person name="Lapidus A."/>
            <person name="Barry K."/>
            <person name="Detter J.C."/>
            <person name="Glavina del Rio T."/>
            <person name="Hammon N."/>
            <person name="Israni S."/>
            <person name="Dalin E."/>
            <person name="Tice H."/>
            <person name="Pitluck S."/>
            <person name="Chertkov O."/>
            <person name="Brettin T."/>
            <person name="Bruce D."/>
            <person name="Han C."/>
            <person name="Schmutz J."/>
            <person name="Larimer F."/>
            <person name="Land M."/>
            <person name="Hauser L."/>
            <person name="Kyrpides N."/>
            <person name="Mikhailova N."/>
            <person name="Shelobolina E."/>
            <person name="Aklujkar M."/>
            <person name="Lovley D."/>
            <person name="Richardson P."/>
        </authorList>
    </citation>
    <scope>NUCLEOTIDE SEQUENCE [LARGE SCALE GENOMIC DNA]</scope>
    <source>
        <strain evidence="2 3">Rf4</strain>
    </source>
</reference>
<feature type="signal peptide" evidence="1">
    <location>
        <begin position="1"/>
        <end position="27"/>
    </location>
</feature>